<dbReference type="EMBL" id="APRP01000007">
    <property type="protein sequence ID" value="ENX03942.1"/>
    <property type="molecule type" value="Genomic_DNA"/>
</dbReference>
<feature type="transmembrane region" description="Helical" evidence="1">
    <location>
        <begin position="61"/>
        <end position="76"/>
    </location>
</feature>
<name>N9NMI4_9GAMM</name>
<evidence type="ECO:0000313" key="2">
    <source>
        <dbReference type="EMBL" id="ENX03942.1"/>
    </source>
</evidence>
<evidence type="ECO:0008006" key="4">
    <source>
        <dbReference type="Google" id="ProtNLM"/>
    </source>
</evidence>
<reference evidence="2 3" key="1">
    <citation type="submission" date="2013-02" db="EMBL/GenBank/DDBJ databases">
        <title>The Genome Sequence of Acinetobacter sp. ANC 3862.</title>
        <authorList>
            <consortium name="The Broad Institute Genome Sequencing Platform"/>
            <consortium name="The Broad Institute Genome Sequencing Center for Infectious Disease"/>
            <person name="Cerqueira G."/>
            <person name="Feldgarden M."/>
            <person name="Courvalin P."/>
            <person name="Perichon B."/>
            <person name="Grillot-Courvalin C."/>
            <person name="Clermont D."/>
            <person name="Rocha E."/>
            <person name="Yoon E.-J."/>
            <person name="Nemec A."/>
            <person name="Walker B."/>
            <person name="Young S.K."/>
            <person name="Zeng Q."/>
            <person name="Gargeya S."/>
            <person name="Fitzgerald M."/>
            <person name="Haas B."/>
            <person name="Abouelleil A."/>
            <person name="Alvarado L."/>
            <person name="Arachchi H.M."/>
            <person name="Berlin A.M."/>
            <person name="Chapman S.B."/>
            <person name="Dewar J."/>
            <person name="Goldberg J."/>
            <person name="Griggs A."/>
            <person name="Gujja S."/>
            <person name="Hansen M."/>
            <person name="Howarth C."/>
            <person name="Imamovic A."/>
            <person name="Larimer J."/>
            <person name="McCowan C."/>
            <person name="Murphy C."/>
            <person name="Neiman D."/>
            <person name="Pearson M."/>
            <person name="Priest M."/>
            <person name="Roberts A."/>
            <person name="Saif S."/>
            <person name="Shea T."/>
            <person name="Sisk P."/>
            <person name="Sykes S."/>
            <person name="Wortman J."/>
            <person name="Nusbaum C."/>
            <person name="Birren B."/>
        </authorList>
    </citation>
    <scope>NUCLEOTIDE SEQUENCE [LARGE SCALE GENOMIC DNA]</scope>
    <source>
        <strain evidence="2 3">ANC 3862</strain>
    </source>
</reference>
<proteinExistence type="predicted"/>
<keyword evidence="1" id="KW-0472">Membrane</keyword>
<keyword evidence="1" id="KW-1133">Transmembrane helix</keyword>
<keyword evidence="1" id="KW-0812">Transmembrane</keyword>
<sequence>MRDKNNVWLNTMNATQLFLGVIFGSIGLGYFMYGKKQKMTVPLICGLVLMIYPYFIESTTLLSVIGVVISILPYFLRF</sequence>
<dbReference type="STRING" id="1217705.F900_00640"/>
<dbReference type="AlphaFoldDB" id="N9NMI4"/>
<feature type="transmembrane region" description="Helical" evidence="1">
    <location>
        <begin position="12"/>
        <end position="32"/>
    </location>
</feature>
<gene>
    <name evidence="2" type="ORF">F900_00640</name>
</gene>
<evidence type="ECO:0000313" key="3">
    <source>
        <dbReference type="Proteomes" id="UP000013248"/>
    </source>
</evidence>
<protein>
    <recommendedName>
        <fullName evidence="4">Amino acid transport protein</fullName>
    </recommendedName>
</protein>
<organism evidence="2 3">
    <name type="scientific">Acinetobacter modestus</name>
    <dbReference type="NCBI Taxonomy" id="1776740"/>
    <lineage>
        <taxon>Bacteria</taxon>
        <taxon>Pseudomonadati</taxon>
        <taxon>Pseudomonadota</taxon>
        <taxon>Gammaproteobacteria</taxon>
        <taxon>Moraxellales</taxon>
        <taxon>Moraxellaceae</taxon>
        <taxon>Acinetobacter</taxon>
    </lineage>
</organism>
<accession>N9NMI4</accession>
<dbReference type="HOGENOM" id="CLU_204563_0_0_6"/>
<dbReference type="eggNOG" id="ENOG50330GM">
    <property type="taxonomic scope" value="Bacteria"/>
</dbReference>
<comment type="caution">
    <text evidence="2">The sequence shown here is derived from an EMBL/GenBank/DDBJ whole genome shotgun (WGS) entry which is preliminary data.</text>
</comment>
<evidence type="ECO:0000256" key="1">
    <source>
        <dbReference type="SAM" id="Phobius"/>
    </source>
</evidence>
<dbReference type="PATRIC" id="fig|1217705.3.peg.612"/>
<dbReference type="Proteomes" id="UP000013248">
    <property type="component" value="Unassembled WGS sequence"/>
</dbReference>